<proteinExistence type="predicted"/>
<feature type="signal peptide" evidence="1">
    <location>
        <begin position="1"/>
        <end position="22"/>
    </location>
</feature>
<comment type="caution">
    <text evidence="2">The sequence shown here is derived from an EMBL/GenBank/DDBJ whole genome shotgun (WGS) entry which is preliminary data.</text>
</comment>
<dbReference type="EMBL" id="JAANER010000008">
    <property type="protein sequence ID" value="KAG9186736.1"/>
    <property type="molecule type" value="Genomic_DNA"/>
</dbReference>
<name>A0AAD4FCS2_9PLEO</name>
<dbReference type="Proteomes" id="UP001199106">
    <property type="component" value="Unassembled WGS sequence"/>
</dbReference>
<evidence type="ECO:0000313" key="3">
    <source>
        <dbReference type="Proteomes" id="UP001199106"/>
    </source>
</evidence>
<dbReference type="AlphaFoldDB" id="A0AAD4FCS2"/>
<sequence length="84" mass="8542">MVSFNVIGLATAVALLASPAIAAPAPQALGCRAITKTSGAGSSCPVPAKSCGFGQRPGRELSREGWSDGRICSVTITYECCTRP</sequence>
<evidence type="ECO:0000313" key="2">
    <source>
        <dbReference type="EMBL" id="KAG9186736.1"/>
    </source>
</evidence>
<organism evidence="2 3">
    <name type="scientific">Alternaria panax</name>
    <dbReference type="NCBI Taxonomy" id="48097"/>
    <lineage>
        <taxon>Eukaryota</taxon>
        <taxon>Fungi</taxon>
        <taxon>Dikarya</taxon>
        <taxon>Ascomycota</taxon>
        <taxon>Pezizomycotina</taxon>
        <taxon>Dothideomycetes</taxon>
        <taxon>Pleosporomycetidae</taxon>
        <taxon>Pleosporales</taxon>
        <taxon>Pleosporineae</taxon>
        <taxon>Pleosporaceae</taxon>
        <taxon>Alternaria</taxon>
        <taxon>Alternaria sect. Panax</taxon>
    </lineage>
</organism>
<keyword evidence="1" id="KW-0732">Signal</keyword>
<keyword evidence="3" id="KW-1185">Reference proteome</keyword>
<reference evidence="2" key="1">
    <citation type="submission" date="2021-07" db="EMBL/GenBank/DDBJ databases">
        <title>Genome Resource of American Ginseng Black Spot Pathogen Alternaria panax.</title>
        <authorList>
            <person name="Qiu C."/>
            <person name="Wang W."/>
            <person name="Liu Z."/>
        </authorList>
    </citation>
    <scope>NUCLEOTIDE SEQUENCE</scope>
    <source>
        <strain evidence="2">BNCC115425</strain>
    </source>
</reference>
<feature type="chain" id="PRO_5042203254" evidence="1">
    <location>
        <begin position="23"/>
        <end position="84"/>
    </location>
</feature>
<gene>
    <name evidence="2" type="ORF">G6011_09844</name>
</gene>
<protein>
    <submittedName>
        <fullName evidence="2">Uncharacterized protein</fullName>
    </submittedName>
</protein>
<accession>A0AAD4FCS2</accession>
<evidence type="ECO:0000256" key="1">
    <source>
        <dbReference type="SAM" id="SignalP"/>
    </source>
</evidence>